<dbReference type="VEuPathDB" id="FungiDB:JI435_406910"/>
<dbReference type="EMBL" id="CP069027">
    <property type="protein sequence ID" value="QRC95145.1"/>
    <property type="molecule type" value="Genomic_DNA"/>
</dbReference>
<reference evidence="2" key="1">
    <citation type="journal article" date="2021" name="BMC Genomics">
        <title>Chromosome-level genome assembly and manually-curated proteome of model necrotroph Parastagonospora nodorum Sn15 reveals a genome-wide trove of candidate effector homologs, and redundancy of virulence-related functions within an accessory chromosome.</title>
        <authorList>
            <person name="Bertazzoni S."/>
            <person name="Jones D.A.B."/>
            <person name="Phan H.T."/>
            <person name="Tan K.-C."/>
            <person name="Hane J.K."/>
        </authorList>
    </citation>
    <scope>NUCLEOTIDE SEQUENCE [LARGE SCALE GENOMIC DNA]</scope>
    <source>
        <strain evidence="2">SN15 / ATCC MYA-4574 / FGSC 10173)</strain>
    </source>
</reference>
<gene>
    <name evidence="1" type="ORF">JI435_406910</name>
</gene>
<dbReference type="Proteomes" id="UP000663193">
    <property type="component" value="Chromosome 5"/>
</dbReference>
<dbReference type="AlphaFoldDB" id="A0A7U2HX49"/>
<proteinExistence type="predicted"/>
<organism evidence="1 2">
    <name type="scientific">Phaeosphaeria nodorum (strain SN15 / ATCC MYA-4574 / FGSC 10173)</name>
    <name type="common">Glume blotch fungus</name>
    <name type="synonym">Parastagonospora nodorum</name>
    <dbReference type="NCBI Taxonomy" id="321614"/>
    <lineage>
        <taxon>Eukaryota</taxon>
        <taxon>Fungi</taxon>
        <taxon>Dikarya</taxon>
        <taxon>Ascomycota</taxon>
        <taxon>Pezizomycotina</taxon>
        <taxon>Dothideomycetes</taxon>
        <taxon>Pleosporomycetidae</taxon>
        <taxon>Pleosporales</taxon>
        <taxon>Pleosporineae</taxon>
        <taxon>Phaeosphaeriaceae</taxon>
        <taxon>Parastagonospora</taxon>
    </lineage>
</organism>
<name>A0A7U2HX49_PHANO</name>
<evidence type="ECO:0000313" key="2">
    <source>
        <dbReference type="Proteomes" id="UP000663193"/>
    </source>
</evidence>
<sequence length="60" mass="6617">MRPQLHVSCARLLARRSVRRVCPSEVFLHLSLACLEGKCFLGNASASIRPNIGCLLDLSH</sequence>
<evidence type="ECO:0000313" key="1">
    <source>
        <dbReference type="EMBL" id="QRC95145.1"/>
    </source>
</evidence>
<protein>
    <submittedName>
        <fullName evidence="1">Uncharacterized protein</fullName>
    </submittedName>
</protein>
<accession>A0A7U2HX49</accession>
<keyword evidence="2" id="KW-1185">Reference proteome</keyword>